<sequence length="468" mass="53522">MVFSCPICSERLDRVPGAQNAPKTREDISISSTPCGHIFHTFCIQKWLTGALSNANKQCPCCRKVVPGAKTLPLFPDRYDASLDDSLVDPGGSGGLPCDGDHSHYQTQLSSLKQVTETLRDKMRETEELLVIQNDISDDYKAKFTKEKERSNTYLIQWRQAESYKSYAEQQERECTNLTETLKQYELISMMVRNVKEDVKYDLQRYASTASLEKLLEIHHVIKDEYDTATKKLTDVQSKQENDRQEISRLRKKYNDLQKAHAELERVHFNCSDNGNASFATGTTPQSLNKIDHHVMKNNSRTPLTLPNSPSKFNRAMLGRSGKLMDEVDRDIPVIQPFNKKNKKLVQNIDDNTNNRMKPEPMKQSSSKPSTVLDKKLKRTFDSSLQDNKVVLSKKKTNFPVFSDFEDRSITKPSSSKKSKQDKNDTIELDDSDDELLDIPLRGSLPGLRIEQRRTVTKPKQFTFTKKS</sequence>
<dbReference type="Proteomes" id="UP000198287">
    <property type="component" value="Unassembled WGS sequence"/>
</dbReference>
<name>A0A226DPZ6_FOLCA</name>
<feature type="domain" description="RING-type" evidence="9">
    <location>
        <begin position="5"/>
        <end position="63"/>
    </location>
</feature>
<keyword evidence="4" id="KW-0833">Ubl conjugation pathway</keyword>
<dbReference type="SUPFAM" id="SSF57850">
    <property type="entry name" value="RING/U-box"/>
    <property type="match status" value="1"/>
</dbReference>
<feature type="coiled-coil region" evidence="7">
    <location>
        <begin position="233"/>
        <end position="267"/>
    </location>
</feature>
<dbReference type="Pfam" id="PF12678">
    <property type="entry name" value="zf-rbx1"/>
    <property type="match status" value="1"/>
</dbReference>
<evidence type="ECO:0000256" key="6">
    <source>
        <dbReference type="PROSITE-ProRule" id="PRU00175"/>
    </source>
</evidence>
<organism evidence="10 11">
    <name type="scientific">Folsomia candida</name>
    <name type="common">Springtail</name>
    <dbReference type="NCBI Taxonomy" id="158441"/>
    <lineage>
        <taxon>Eukaryota</taxon>
        <taxon>Metazoa</taxon>
        <taxon>Ecdysozoa</taxon>
        <taxon>Arthropoda</taxon>
        <taxon>Hexapoda</taxon>
        <taxon>Collembola</taxon>
        <taxon>Entomobryomorpha</taxon>
        <taxon>Isotomoidea</taxon>
        <taxon>Isotomidae</taxon>
        <taxon>Proisotominae</taxon>
        <taxon>Folsomia</taxon>
    </lineage>
</organism>
<proteinExistence type="predicted"/>
<evidence type="ECO:0000259" key="9">
    <source>
        <dbReference type="PROSITE" id="PS50089"/>
    </source>
</evidence>
<reference evidence="10 11" key="1">
    <citation type="submission" date="2015-12" db="EMBL/GenBank/DDBJ databases">
        <title>The genome of Folsomia candida.</title>
        <authorList>
            <person name="Faddeeva A."/>
            <person name="Derks M.F."/>
            <person name="Anvar Y."/>
            <person name="Smit S."/>
            <person name="Van Straalen N."/>
            <person name="Roelofs D."/>
        </authorList>
    </citation>
    <scope>NUCLEOTIDE SEQUENCE [LARGE SCALE GENOMIC DNA]</scope>
    <source>
        <strain evidence="10 11">VU population</strain>
        <tissue evidence="10">Whole body</tissue>
    </source>
</reference>
<keyword evidence="2" id="KW-0479">Metal-binding</keyword>
<evidence type="ECO:0000256" key="2">
    <source>
        <dbReference type="ARBA" id="ARBA00022723"/>
    </source>
</evidence>
<comment type="caution">
    <text evidence="10">The sequence shown here is derived from an EMBL/GenBank/DDBJ whole genome shotgun (WGS) entry which is preliminary data.</text>
</comment>
<dbReference type="SMART" id="SM00184">
    <property type="entry name" value="RING"/>
    <property type="match status" value="1"/>
</dbReference>
<accession>A0A226DPZ6</accession>
<dbReference type="GO" id="GO:0008270">
    <property type="term" value="F:zinc ion binding"/>
    <property type="evidence" value="ECO:0007669"/>
    <property type="project" value="UniProtKB-KW"/>
</dbReference>
<feature type="compositionally biased region" description="Polar residues" evidence="8">
    <location>
        <begin position="458"/>
        <end position="468"/>
    </location>
</feature>
<dbReference type="STRING" id="158441.A0A226DPZ6"/>
<evidence type="ECO:0000256" key="5">
    <source>
        <dbReference type="ARBA" id="ARBA00022833"/>
    </source>
</evidence>
<evidence type="ECO:0000256" key="8">
    <source>
        <dbReference type="SAM" id="MobiDB-lite"/>
    </source>
</evidence>
<dbReference type="GO" id="GO:0061630">
    <property type="term" value="F:ubiquitin protein ligase activity"/>
    <property type="evidence" value="ECO:0007669"/>
    <property type="project" value="TreeGrafter"/>
</dbReference>
<evidence type="ECO:0000256" key="7">
    <source>
        <dbReference type="SAM" id="Coils"/>
    </source>
</evidence>
<keyword evidence="10" id="KW-0812">Transmembrane</keyword>
<evidence type="ECO:0000256" key="4">
    <source>
        <dbReference type="ARBA" id="ARBA00022786"/>
    </source>
</evidence>
<dbReference type="PANTHER" id="PTHR22763">
    <property type="entry name" value="RING ZINC FINGER PROTEIN"/>
    <property type="match status" value="1"/>
</dbReference>
<dbReference type="PROSITE" id="PS50089">
    <property type="entry name" value="ZF_RING_2"/>
    <property type="match status" value="1"/>
</dbReference>
<dbReference type="InterPro" id="IPR024766">
    <property type="entry name" value="Znf_RING_H2"/>
</dbReference>
<keyword evidence="11" id="KW-1185">Reference proteome</keyword>
<dbReference type="CDD" id="cd16448">
    <property type="entry name" value="RING-H2"/>
    <property type="match status" value="1"/>
</dbReference>
<dbReference type="GO" id="GO:0012505">
    <property type="term" value="C:endomembrane system"/>
    <property type="evidence" value="ECO:0007669"/>
    <property type="project" value="TreeGrafter"/>
</dbReference>
<evidence type="ECO:0000313" key="11">
    <source>
        <dbReference type="Proteomes" id="UP000198287"/>
    </source>
</evidence>
<feature type="compositionally biased region" description="Acidic residues" evidence="8">
    <location>
        <begin position="427"/>
        <end position="437"/>
    </location>
</feature>
<feature type="region of interest" description="Disordered" evidence="8">
    <location>
        <begin position="343"/>
        <end position="373"/>
    </location>
</feature>
<keyword evidence="7" id="KW-0175">Coiled coil</keyword>
<dbReference type="InterPro" id="IPR050731">
    <property type="entry name" value="HRD1_E3_ubiq-ligases"/>
</dbReference>
<evidence type="ECO:0000256" key="1">
    <source>
        <dbReference type="ARBA" id="ARBA00004906"/>
    </source>
</evidence>
<dbReference type="InterPro" id="IPR013083">
    <property type="entry name" value="Znf_RING/FYVE/PHD"/>
</dbReference>
<dbReference type="AlphaFoldDB" id="A0A226DPZ6"/>
<feature type="region of interest" description="Disordered" evidence="8">
    <location>
        <begin position="407"/>
        <end position="468"/>
    </location>
</feature>
<keyword evidence="5" id="KW-0862">Zinc</keyword>
<keyword evidence="10" id="KW-0472">Membrane</keyword>
<dbReference type="GO" id="GO:0031461">
    <property type="term" value="C:cullin-RING ubiquitin ligase complex"/>
    <property type="evidence" value="ECO:0007669"/>
    <property type="project" value="UniProtKB-ARBA"/>
</dbReference>
<dbReference type="InterPro" id="IPR001841">
    <property type="entry name" value="Znf_RING"/>
</dbReference>
<comment type="pathway">
    <text evidence="1">Protein modification; protein ubiquitination.</text>
</comment>
<evidence type="ECO:0000313" key="10">
    <source>
        <dbReference type="EMBL" id="OXA47098.1"/>
    </source>
</evidence>
<evidence type="ECO:0000256" key="3">
    <source>
        <dbReference type="ARBA" id="ARBA00022771"/>
    </source>
</evidence>
<dbReference type="Gene3D" id="3.30.40.10">
    <property type="entry name" value="Zinc/RING finger domain, C3HC4 (zinc finger)"/>
    <property type="match status" value="1"/>
</dbReference>
<dbReference type="OrthoDB" id="6105938at2759"/>
<gene>
    <name evidence="10" type="ORF">Fcan01_18529</name>
</gene>
<protein>
    <submittedName>
        <fullName evidence="10">Transmembrane E3 ubiquitin-protein ligase 1</fullName>
    </submittedName>
</protein>
<dbReference type="EMBL" id="LNIX01000014">
    <property type="protein sequence ID" value="OXA47098.1"/>
    <property type="molecule type" value="Genomic_DNA"/>
</dbReference>
<dbReference type="GO" id="GO:0043161">
    <property type="term" value="P:proteasome-mediated ubiquitin-dependent protein catabolic process"/>
    <property type="evidence" value="ECO:0007669"/>
    <property type="project" value="TreeGrafter"/>
</dbReference>
<keyword evidence="3 6" id="KW-0863">Zinc-finger</keyword>